<accession>D5GJH9</accession>
<dbReference type="SMART" id="SM00248">
    <property type="entry name" value="ANK"/>
    <property type="match status" value="3"/>
</dbReference>
<dbReference type="SUPFAM" id="SSF48403">
    <property type="entry name" value="Ankyrin repeat"/>
    <property type="match status" value="1"/>
</dbReference>
<keyword evidence="2 3" id="KW-0040">ANK repeat</keyword>
<keyword evidence="1" id="KW-0677">Repeat</keyword>
<dbReference type="EMBL" id="FN430332">
    <property type="protein sequence ID" value="CAZ84672.1"/>
    <property type="molecule type" value="Genomic_DNA"/>
</dbReference>
<dbReference type="Proteomes" id="UP000006911">
    <property type="component" value="Unassembled WGS sequence"/>
</dbReference>
<evidence type="ECO:0000256" key="2">
    <source>
        <dbReference type="ARBA" id="ARBA00023043"/>
    </source>
</evidence>
<gene>
    <name evidence="4" type="ORF">GSTUM_00009025001</name>
</gene>
<evidence type="ECO:0000313" key="4">
    <source>
        <dbReference type="EMBL" id="CAZ84672.1"/>
    </source>
</evidence>
<sequence>MILGAFQYFQSRDRKKGILLPKKTKNPNYSWLPMHKFLEEVDADMYANIASHYVNGIDEVSRKPRVNISADLVGREISGYQLLRLCFSRRLDDLELGVDRANVYRRKRGACAAVSAMRGYLSPQAICKLLPGSNNGRFREMLEDNDTKWQRDAVASGFLLARKFAHEHPEEYALALSDFRQSGGYNAHYAYNTIEKERAYSPSGLLYNVQGPLGWLRNYPLHKAAALGQITEVERLVESGYGIDSLDIGGETPLQRACMAGHASTSRYLVRRGADVTLKSKLLGTVPLHWLFVFEPSEANDMADMLAGREKENLEEGSNVEADAFHFPFKWPSGSPIAWSVLSNRSEAISALLRLGSSLTQYRISSLLCPIGRKSVIPMICAPTTDKFGT</sequence>
<keyword evidence="5" id="KW-1185">Reference proteome</keyword>
<protein>
    <submittedName>
        <fullName evidence="4">(Perigord truffle) hypothetical protein</fullName>
    </submittedName>
</protein>
<dbReference type="InterPro" id="IPR002110">
    <property type="entry name" value="Ankyrin_rpt"/>
</dbReference>
<dbReference type="PROSITE" id="PS50088">
    <property type="entry name" value="ANK_REPEAT"/>
    <property type="match status" value="1"/>
</dbReference>
<dbReference type="GeneID" id="9186794"/>
<reference evidence="4 5" key="1">
    <citation type="journal article" date="2010" name="Nature">
        <title>Perigord black truffle genome uncovers evolutionary origins and mechanisms of symbiosis.</title>
        <authorList>
            <person name="Martin F."/>
            <person name="Kohler A."/>
            <person name="Murat C."/>
            <person name="Balestrini R."/>
            <person name="Coutinho P.M."/>
            <person name="Jaillon O."/>
            <person name="Montanini B."/>
            <person name="Morin E."/>
            <person name="Noel B."/>
            <person name="Percudani R."/>
            <person name="Porcel B."/>
            <person name="Rubini A."/>
            <person name="Amicucci A."/>
            <person name="Amselem J."/>
            <person name="Anthouard V."/>
            <person name="Arcioni S."/>
            <person name="Artiguenave F."/>
            <person name="Aury J.M."/>
            <person name="Ballario P."/>
            <person name="Bolchi A."/>
            <person name="Brenna A."/>
            <person name="Brun A."/>
            <person name="Buee M."/>
            <person name="Cantarel B."/>
            <person name="Chevalier G."/>
            <person name="Couloux A."/>
            <person name="Da Silva C."/>
            <person name="Denoeud F."/>
            <person name="Duplessis S."/>
            <person name="Ghignone S."/>
            <person name="Hilselberger B."/>
            <person name="Iotti M."/>
            <person name="Marcais B."/>
            <person name="Mello A."/>
            <person name="Miranda M."/>
            <person name="Pacioni G."/>
            <person name="Quesneville H."/>
            <person name="Riccioni C."/>
            <person name="Ruotolo R."/>
            <person name="Splivallo R."/>
            <person name="Stocchi V."/>
            <person name="Tisserant E."/>
            <person name="Viscomi A.R."/>
            <person name="Zambonelli A."/>
            <person name="Zampieri E."/>
            <person name="Henrissat B."/>
            <person name="Lebrun M.H."/>
            <person name="Paolocci F."/>
            <person name="Bonfante P."/>
            <person name="Ottonello S."/>
            <person name="Wincker P."/>
        </authorList>
    </citation>
    <scope>NUCLEOTIDE SEQUENCE [LARGE SCALE GENOMIC DNA]</scope>
    <source>
        <strain evidence="4 5">Mel28</strain>
    </source>
</reference>
<name>D5GJH9_TUBMM</name>
<dbReference type="PROSITE" id="PS50297">
    <property type="entry name" value="ANK_REP_REGION"/>
    <property type="match status" value="1"/>
</dbReference>
<dbReference type="AlphaFoldDB" id="D5GJH9"/>
<dbReference type="Gene3D" id="1.25.40.20">
    <property type="entry name" value="Ankyrin repeat-containing domain"/>
    <property type="match status" value="1"/>
</dbReference>
<dbReference type="RefSeq" id="XP_002840481.1">
    <property type="nucleotide sequence ID" value="XM_002840435.1"/>
</dbReference>
<dbReference type="InParanoid" id="D5GJH9"/>
<dbReference type="KEGG" id="tml:GSTUM_00009025001"/>
<feature type="repeat" description="ANK" evidence="3">
    <location>
        <begin position="249"/>
        <end position="281"/>
    </location>
</feature>
<evidence type="ECO:0000256" key="1">
    <source>
        <dbReference type="ARBA" id="ARBA00022737"/>
    </source>
</evidence>
<evidence type="ECO:0000256" key="3">
    <source>
        <dbReference type="PROSITE-ProRule" id="PRU00023"/>
    </source>
</evidence>
<dbReference type="PANTHER" id="PTHR24171">
    <property type="entry name" value="ANKYRIN REPEAT DOMAIN-CONTAINING PROTEIN 39-RELATED"/>
    <property type="match status" value="1"/>
</dbReference>
<organism evidence="4 5">
    <name type="scientific">Tuber melanosporum (strain Mel28)</name>
    <name type="common">Perigord black truffle</name>
    <dbReference type="NCBI Taxonomy" id="656061"/>
    <lineage>
        <taxon>Eukaryota</taxon>
        <taxon>Fungi</taxon>
        <taxon>Dikarya</taxon>
        <taxon>Ascomycota</taxon>
        <taxon>Pezizomycotina</taxon>
        <taxon>Pezizomycetes</taxon>
        <taxon>Pezizales</taxon>
        <taxon>Tuberaceae</taxon>
        <taxon>Tuber</taxon>
    </lineage>
</organism>
<dbReference type="HOGENOM" id="CLU_708212_0_0_1"/>
<dbReference type="Pfam" id="PF12796">
    <property type="entry name" value="Ank_2"/>
    <property type="match status" value="1"/>
</dbReference>
<dbReference type="InterPro" id="IPR036770">
    <property type="entry name" value="Ankyrin_rpt-contain_sf"/>
</dbReference>
<dbReference type="eggNOG" id="KOG4177">
    <property type="taxonomic scope" value="Eukaryota"/>
</dbReference>
<evidence type="ECO:0000313" key="5">
    <source>
        <dbReference type="Proteomes" id="UP000006911"/>
    </source>
</evidence>
<proteinExistence type="predicted"/>